<gene>
    <name evidence="2" type="ORF">PEVE_00037552</name>
</gene>
<dbReference type="Pfam" id="PF07714">
    <property type="entry name" value="PK_Tyr_Ser-Thr"/>
    <property type="match status" value="1"/>
</dbReference>
<evidence type="ECO:0000259" key="1">
    <source>
        <dbReference type="PROSITE" id="PS50011"/>
    </source>
</evidence>
<dbReference type="Proteomes" id="UP001159427">
    <property type="component" value="Unassembled WGS sequence"/>
</dbReference>
<dbReference type="InterPro" id="IPR000719">
    <property type="entry name" value="Prot_kinase_dom"/>
</dbReference>
<reference evidence="2 3" key="1">
    <citation type="submission" date="2022-05" db="EMBL/GenBank/DDBJ databases">
        <authorList>
            <consortium name="Genoscope - CEA"/>
            <person name="William W."/>
        </authorList>
    </citation>
    <scope>NUCLEOTIDE SEQUENCE [LARGE SCALE GENOMIC DNA]</scope>
</reference>
<organism evidence="2 3">
    <name type="scientific">Porites evermanni</name>
    <dbReference type="NCBI Taxonomy" id="104178"/>
    <lineage>
        <taxon>Eukaryota</taxon>
        <taxon>Metazoa</taxon>
        <taxon>Cnidaria</taxon>
        <taxon>Anthozoa</taxon>
        <taxon>Hexacorallia</taxon>
        <taxon>Scleractinia</taxon>
        <taxon>Fungiina</taxon>
        <taxon>Poritidae</taxon>
        <taxon>Porites</taxon>
    </lineage>
</organism>
<accession>A0ABN8T3W7</accession>
<feature type="non-terminal residue" evidence="2">
    <location>
        <position position="1"/>
    </location>
</feature>
<dbReference type="Gene3D" id="1.10.510.10">
    <property type="entry name" value="Transferase(Phosphotransferase) domain 1"/>
    <property type="match status" value="1"/>
</dbReference>
<proteinExistence type="predicted"/>
<keyword evidence="3" id="KW-1185">Reference proteome</keyword>
<dbReference type="InterPro" id="IPR001245">
    <property type="entry name" value="Ser-Thr/Tyr_kinase_cat_dom"/>
</dbReference>
<name>A0ABN8T3W7_9CNID</name>
<protein>
    <recommendedName>
        <fullName evidence="1">Protein kinase domain-containing protein</fullName>
    </recommendedName>
</protein>
<comment type="caution">
    <text evidence="2">The sequence shown here is derived from an EMBL/GenBank/DDBJ whole genome shotgun (WGS) entry which is preliminary data.</text>
</comment>
<dbReference type="SUPFAM" id="SSF56112">
    <property type="entry name" value="Protein kinase-like (PK-like)"/>
    <property type="match status" value="1"/>
</dbReference>
<dbReference type="InterPro" id="IPR011009">
    <property type="entry name" value="Kinase-like_dom_sf"/>
</dbReference>
<feature type="domain" description="Protein kinase" evidence="1">
    <location>
        <begin position="1"/>
        <end position="184"/>
    </location>
</feature>
<sequence length="184" mass="21117">EKCVVNYKKAGFPRFKKSSFLLCYDFSANTTLEEYFKSNRIIFNLDSLIAVAIDLISPIQHLEQKGVVHNNITTSSILISRGFRVPPITAFLGSFGFAQRVSQDFPECILNGHSVKDILGKNILQFGFVLSELMKNCRDSNEFEEVIVMHLCFQQDPDVRPNACQVRDLVEELWYRNDIWDTSL</sequence>
<evidence type="ECO:0000313" key="3">
    <source>
        <dbReference type="Proteomes" id="UP001159427"/>
    </source>
</evidence>
<dbReference type="EMBL" id="CALNXI010006185">
    <property type="protein sequence ID" value="CAH3198944.1"/>
    <property type="molecule type" value="Genomic_DNA"/>
</dbReference>
<dbReference type="PROSITE" id="PS50011">
    <property type="entry name" value="PROTEIN_KINASE_DOM"/>
    <property type="match status" value="1"/>
</dbReference>
<evidence type="ECO:0000313" key="2">
    <source>
        <dbReference type="EMBL" id="CAH3198944.1"/>
    </source>
</evidence>